<accession>I2GD66</accession>
<dbReference type="SUPFAM" id="SSF56436">
    <property type="entry name" value="C-type lectin-like"/>
    <property type="match status" value="1"/>
</dbReference>
<organism evidence="3 4">
    <name type="scientific">Fibrisoma limi BUZ 3</name>
    <dbReference type="NCBI Taxonomy" id="1185876"/>
    <lineage>
        <taxon>Bacteria</taxon>
        <taxon>Pseudomonadati</taxon>
        <taxon>Bacteroidota</taxon>
        <taxon>Cytophagia</taxon>
        <taxon>Cytophagales</taxon>
        <taxon>Spirosomataceae</taxon>
        <taxon>Fibrisoma</taxon>
    </lineage>
</organism>
<reference evidence="3 4" key="1">
    <citation type="journal article" date="2012" name="J. Bacteriol.">
        <title>Genome Sequence of the Filamentous Bacterium Fibrisoma limi BUZ 3T.</title>
        <authorList>
            <person name="Filippini M."/>
            <person name="Qi W."/>
            <person name="Jaenicke S."/>
            <person name="Goesmann A."/>
            <person name="Smits T.H."/>
            <person name="Bagheri H.C."/>
        </authorList>
    </citation>
    <scope>NUCLEOTIDE SEQUENCE [LARGE SCALE GENOMIC DNA]</scope>
    <source>
        <strain evidence="4">BUZ 3T</strain>
    </source>
</reference>
<evidence type="ECO:0000313" key="4">
    <source>
        <dbReference type="Proteomes" id="UP000009309"/>
    </source>
</evidence>
<dbReference type="OrthoDB" id="1491336at2"/>
<evidence type="ECO:0000259" key="2">
    <source>
        <dbReference type="Pfam" id="PF03781"/>
    </source>
</evidence>
<gene>
    <name evidence="3" type="ORF">BN8_00792</name>
</gene>
<keyword evidence="4" id="KW-1185">Reference proteome</keyword>
<dbReference type="AlphaFoldDB" id="I2GD66"/>
<name>I2GD66_9BACT</name>
<dbReference type="Pfam" id="PF03781">
    <property type="entry name" value="FGE-sulfatase"/>
    <property type="match status" value="1"/>
</dbReference>
<proteinExistence type="predicted"/>
<dbReference type="InterPro" id="IPR042095">
    <property type="entry name" value="SUMF_sf"/>
</dbReference>
<dbReference type="InterPro" id="IPR016187">
    <property type="entry name" value="CTDL_fold"/>
</dbReference>
<dbReference type="EMBL" id="CAIT01000004">
    <property type="protein sequence ID" value="CCH51840.1"/>
    <property type="molecule type" value="Genomic_DNA"/>
</dbReference>
<comment type="caution">
    <text evidence="3">The sequence shown here is derived from an EMBL/GenBank/DDBJ whole genome shotgun (WGS) entry which is preliminary data.</text>
</comment>
<protein>
    <submittedName>
        <fullName evidence="3">Sulfatase modifying factor 1</fullName>
        <ecNumber evidence="3">1.13.-.-</ecNumber>
    </submittedName>
</protein>
<sequence>MVMHIMTLRIQFVMGLFAVGALVACQSEPEGRSLTPTLMVYADKPEPTSPVATPPAGVPDGMVFVPGGLTQIGADDGQAWEKPLLWVQVKPFFMDEHPVTVAEFRRFVTATKYKTEAEKFGDGAVLDETTRQWTLRKGAKWSHPQGPEQPPAPDNHPVTQVSWNDAQAYARWAGKRLPYEFEWEHAARNATNSRTRYPFGNELINADGKYLANTWNGTFPESDAVLDGFHLTSPVGQFGKTPLGLTDMTGNVWQWCEDWRQNYADVMAGQPPTNPTEKVQRGGSFLCEPGWCHGYRVSGRSFTSPETSLMHVGFRCVKDV</sequence>
<dbReference type="InterPro" id="IPR005532">
    <property type="entry name" value="SUMF_dom"/>
</dbReference>
<dbReference type="STRING" id="1185876.BN8_00792"/>
<evidence type="ECO:0000256" key="1">
    <source>
        <dbReference type="SAM" id="MobiDB-lite"/>
    </source>
</evidence>
<feature type="region of interest" description="Disordered" evidence="1">
    <location>
        <begin position="136"/>
        <end position="158"/>
    </location>
</feature>
<dbReference type="PANTHER" id="PTHR23150">
    <property type="entry name" value="SULFATASE MODIFYING FACTOR 1, 2"/>
    <property type="match status" value="1"/>
</dbReference>
<dbReference type="GO" id="GO:0120147">
    <property type="term" value="F:formylglycine-generating oxidase activity"/>
    <property type="evidence" value="ECO:0007669"/>
    <property type="project" value="TreeGrafter"/>
</dbReference>
<dbReference type="Proteomes" id="UP000009309">
    <property type="component" value="Unassembled WGS sequence"/>
</dbReference>
<dbReference type="PANTHER" id="PTHR23150:SF19">
    <property type="entry name" value="FORMYLGLYCINE-GENERATING ENZYME"/>
    <property type="match status" value="1"/>
</dbReference>
<feature type="domain" description="Sulfatase-modifying factor enzyme-like" evidence="2">
    <location>
        <begin position="60"/>
        <end position="318"/>
    </location>
</feature>
<dbReference type="InterPro" id="IPR051043">
    <property type="entry name" value="Sulfatase_Mod_Factor_Kinase"/>
</dbReference>
<dbReference type="Gene3D" id="3.90.1580.10">
    <property type="entry name" value="paralog of FGE (formylglycine-generating enzyme)"/>
    <property type="match status" value="1"/>
</dbReference>
<evidence type="ECO:0000313" key="3">
    <source>
        <dbReference type="EMBL" id="CCH51840.1"/>
    </source>
</evidence>
<dbReference type="eggNOG" id="COG1262">
    <property type="taxonomic scope" value="Bacteria"/>
</dbReference>
<keyword evidence="3" id="KW-0560">Oxidoreductase</keyword>
<dbReference type="EC" id="1.13.-.-" evidence="3"/>